<feature type="region of interest" description="Disordered" evidence="1">
    <location>
        <begin position="1"/>
        <end position="22"/>
    </location>
</feature>
<evidence type="ECO:0000256" key="1">
    <source>
        <dbReference type="SAM" id="MobiDB-lite"/>
    </source>
</evidence>
<dbReference type="Proteomes" id="UP001160550">
    <property type="component" value="Unassembled WGS sequence"/>
</dbReference>
<comment type="caution">
    <text evidence="2">The sequence shown here is derived from an EMBL/GenBank/DDBJ whole genome shotgun (WGS) entry which is preliminary data.</text>
</comment>
<reference evidence="2" key="1">
    <citation type="journal article" date="2007" name="Int. J. Syst. Evol. Microbiol.">
        <title>Luteimonas composti sp. nov., a moderately thermophilic bacterium isolated from food waste.</title>
        <authorList>
            <person name="Young C.C."/>
            <person name="Kampfer P."/>
            <person name="Chen W.M."/>
            <person name="Yen W.S."/>
            <person name="Arun A.B."/>
            <person name="Lai W.A."/>
            <person name="Shen F.T."/>
            <person name="Rekha P.D."/>
            <person name="Lin K.Y."/>
            <person name="Chou J.H."/>
        </authorList>
    </citation>
    <scope>NUCLEOTIDE SEQUENCE</scope>
    <source>
        <strain evidence="2">CC-YY355</strain>
    </source>
</reference>
<name>A0ABT6MNT7_9GAMM</name>
<gene>
    <name evidence="2" type="ORF">QF205_04005</name>
</gene>
<proteinExistence type="predicted"/>
<dbReference type="EMBL" id="JARYGX010000009">
    <property type="protein sequence ID" value="MDH7452247.1"/>
    <property type="molecule type" value="Genomic_DNA"/>
</dbReference>
<organism evidence="2 3">
    <name type="scientific">Luteimonas composti</name>
    <dbReference type="NCBI Taxonomy" id="398257"/>
    <lineage>
        <taxon>Bacteria</taxon>
        <taxon>Pseudomonadati</taxon>
        <taxon>Pseudomonadota</taxon>
        <taxon>Gammaproteobacteria</taxon>
        <taxon>Lysobacterales</taxon>
        <taxon>Lysobacteraceae</taxon>
        <taxon>Luteimonas</taxon>
    </lineage>
</organism>
<evidence type="ECO:0000313" key="3">
    <source>
        <dbReference type="Proteomes" id="UP001160550"/>
    </source>
</evidence>
<reference evidence="2" key="2">
    <citation type="submission" date="2023-04" db="EMBL/GenBank/DDBJ databases">
        <authorList>
            <person name="Sun J.-Q."/>
        </authorList>
    </citation>
    <scope>NUCLEOTIDE SEQUENCE</scope>
    <source>
        <strain evidence="2">CC-YY355</strain>
    </source>
</reference>
<keyword evidence="3" id="KW-1185">Reference proteome</keyword>
<protein>
    <submittedName>
        <fullName evidence="2">Uncharacterized protein</fullName>
    </submittedName>
</protein>
<evidence type="ECO:0000313" key="2">
    <source>
        <dbReference type="EMBL" id="MDH7452247.1"/>
    </source>
</evidence>
<accession>A0ABT6MNT7</accession>
<feature type="region of interest" description="Disordered" evidence="1">
    <location>
        <begin position="52"/>
        <end position="88"/>
    </location>
</feature>
<dbReference type="RefSeq" id="WP_280941447.1">
    <property type="nucleotide sequence ID" value="NZ_JARYGX010000009.1"/>
</dbReference>
<sequence>MCRGVTMRDTGRHGAASLHRGHRMQGVRCSARRVAVFALALSSLGIAACSRDPAPPADAATSSQRVPGPVAALEPSTRREGAAPAAATIGGDGSPIALQALAPDDVAAANLGGELGCVFVDRDGAPLLHAMGVVASDDPALGIVRIAGVVETVRAPGGYDGMLADPVWSAPGMTIRISMTGAAQGGGESPPRPATLTVLRADGATRRIDGQWQCGP</sequence>